<dbReference type="PRINTS" id="PR00319">
    <property type="entry name" value="GPROTEINB"/>
</dbReference>
<dbReference type="InterPro" id="IPR036322">
    <property type="entry name" value="WD40_repeat_dom_sf"/>
</dbReference>
<feature type="repeat" description="WD" evidence="5">
    <location>
        <begin position="58"/>
        <end position="88"/>
    </location>
</feature>
<feature type="repeat" description="WD" evidence="5">
    <location>
        <begin position="317"/>
        <end position="349"/>
    </location>
</feature>
<evidence type="ECO:0000256" key="4">
    <source>
        <dbReference type="ARBA" id="ARBA00023224"/>
    </source>
</evidence>
<dbReference type="CDD" id="cd00200">
    <property type="entry name" value="WD40"/>
    <property type="match status" value="1"/>
</dbReference>
<keyword evidence="3" id="KW-0677">Repeat</keyword>
<dbReference type="PROSITE" id="PS00678">
    <property type="entry name" value="WD_REPEATS_1"/>
    <property type="match status" value="2"/>
</dbReference>
<evidence type="ECO:0000256" key="3">
    <source>
        <dbReference type="ARBA" id="ARBA00022737"/>
    </source>
</evidence>
<dbReference type="PANTHER" id="PTHR19850">
    <property type="entry name" value="GUANINE NUCLEOTIDE-BINDING PROTEIN BETA G PROTEIN BETA"/>
    <property type="match status" value="1"/>
</dbReference>
<dbReference type="InterPro" id="IPR016346">
    <property type="entry name" value="G-protein_beta_1-5"/>
</dbReference>
<dbReference type="PROSITE" id="PS50294">
    <property type="entry name" value="WD_REPEATS_REGION"/>
    <property type="match status" value="3"/>
</dbReference>
<keyword evidence="2 5" id="KW-0853">WD repeat</keyword>
<dbReference type="PROSITE" id="PS50082">
    <property type="entry name" value="WD_REPEATS_2"/>
    <property type="match status" value="5"/>
</dbReference>
<dbReference type="PRINTS" id="PR00320">
    <property type="entry name" value="GPROTEINBRPT"/>
</dbReference>
<comment type="similarity">
    <text evidence="1">Belongs to the WD repeat G protein beta family.</text>
</comment>
<dbReference type="InterPro" id="IPR001680">
    <property type="entry name" value="WD40_rpt"/>
</dbReference>
<reference evidence="6" key="1">
    <citation type="submission" date="2018-11" db="EMBL/GenBank/DDBJ databases">
        <title>Henneguya salminicola genome and transcriptome.</title>
        <authorList>
            <person name="Yahalomi D."/>
            <person name="Atkinson S.D."/>
            <person name="Neuhof M."/>
            <person name="Chang E.S."/>
            <person name="Philippe H."/>
            <person name="Cartwright P."/>
            <person name="Bartholomew J.L."/>
            <person name="Huchon D."/>
        </authorList>
    </citation>
    <scope>NUCLEOTIDE SEQUENCE</scope>
    <source>
        <strain evidence="6">Hz1</strain>
        <tissue evidence="6">Whole</tissue>
    </source>
</reference>
<evidence type="ECO:0000313" key="6">
    <source>
        <dbReference type="EMBL" id="NDJ92882.1"/>
    </source>
</evidence>
<dbReference type="GO" id="GO:0007165">
    <property type="term" value="P:signal transduction"/>
    <property type="evidence" value="ECO:0007669"/>
    <property type="project" value="UniProtKB-KW"/>
</dbReference>
<evidence type="ECO:0000256" key="5">
    <source>
        <dbReference type="PROSITE-ProRule" id="PRU00221"/>
    </source>
</evidence>
<name>A0A6G3MFR8_HENSL</name>
<organism evidence="6">
    <name type="scientific">Henneguya salminicola</name>
    <name type="common">Myxosporean</name>
    <dbReference type="NCBI Taxonomy" id="69463"/>
    <lineage>
        <taxon>Eukaryota</taxon>
        <taxon>Metazoa</taxon>
        <taxon>Cnidaria</taxon>
        <taxon>Myxozoa</taxon>
        <taxon>Myxosporea</taxon>
        <taxon>Bivalvulida</taxon>
        <taxon>Platysporina</taxon>
        <taxon>Myxobolidae</taxon>
        <taxon>Henneguya</taxon>
    </lineage>
</organism>
<feature type="repeat" description="WD" evidence="5">
    <location>
        <begin position="229"/>
        <end position="270"/>
    </location>
</feature>
<dbReference type="SMART" id="SM00320">
    <property type="entry name" value="WD40"/>
    <property type="match status" value="7"/>
</dbReference>
<dbReference type="Gene3D" id="2.130.10.10">
    <property type="entry name" value="YVTN repeat-like/Quinoprotein amine dehydrogenase"/>
    <property type="match status" value="1"/>
</dbReference>
<keyword evidence="4" id="KW-0807">Transducer</keyword>
<feature type="repeat" description="WD" evidence="5">
    <location>
        <begin position="144"/>
        <end position="184"/>
    </location>
</feature>
<sequence length="349" mass="38580">MNESLSMTDDNTNLEHQAEELRSKLKEKRKNNLDKLLKDCVDDVASIGKVPVKSRKVLRGHLAKIYAFDWHFGIIVSASQDGKLIFWDSYTTLKRSTIPLKSSWVMSCAFSPSGNYVACGGLDNICTIYDLMGNESKARIKREFVYHQGYISSCVFLEETKVVSASGDSTCVIWDIESNKRIQTLIGHTSDVMKICLKPADVNILASGSCDKSCRIWDLRMKYPCVQVFATHEEDINSVAFHPSGNAIGTASDDGSCRIFDLSADNQISVLTFDTNGVKVGCTSLSFSLSGRLLFVGQDDHVVNVRDTLKGDVVCRLTDHDNRISCLSVSPDGSALCTGSWDNLLRIYA</sequence>
<dbReference type="SUPFAM" id="SSF50978">
    <property type="entry name" value="WD40 repeat-like"/>
    <property type="match status" value="1"/>
</dbReference>
<dbReference type="InterPro" id="IPR001632">
    <property type="entry name" value="WD40_G-protein_beta-like"/>
</dbReference>
<dbReference type="AlphaFoldDB" id="A0A6G3MFR8"/>
<dbReference type="InterPro" id="IPR015943">
    <property type="entry name" value="WD40/YVTN_repeat-like_dom_sf"/>
</dbReference>
<feature type="repeat" description="WD" evidence="5">
    <location>
        <begin position="185"/>
        <end position="220"/>
    </location>
</feature>
<accession>A0A6G3MFR8</accession>
<evidence type="ECO:0000256" key="2">
    <source>
        <dbReference type="ARBA" id="ARBA00022574"/>
    </source>
</evidence>
<evidence type="ECO:0000256" key="1">
    <source>
        <dbReference type="ARBA" id="ARBA00009768"/>
    </source>
</evidence>
<dbReference type="InterPro" id="IPR020472">
    <property type="entry name" value="WD40_PAC1"/>
</dbReference>
<dbReference type="EMBL" id="GHBP01001790">
    <property type="protein sequence ID" value="NDJ92882.1"/>
    <property type="molecule type" value="Transcribed_RNA"/>
</dbReference>
<protein>
    <submittedName>
        <fullName evidence="6">Guanine nucleotide-binding protein G(I)/G(S)/G(T) subunit beta-1 (Trinotate prediction)</fullName>
    </submittedName>
</protein>
<dbReference type="InterPro" id="IPR019775">
    <property type="entry name" value="WD40_repeat_CS"/>
</dbReference>
<proteinExistence type="inferred from homology"/>
<dbReference type="Pfam" id="PF25391">
    <property type="entry name" value="WD40_Gbeta"/>
    <property type="match status" value="1"/>
</dbReference>
<dbReference type="PIRSF" id="PIRSF002394">
    <property type="entry name" value="GN-bd_beta"/>
    <property type="match status" value="1"/>
</dbReference>